<evidence type="ECO:0000313" key="4">
    <source>
        <dbReference type="Proteomes" id="UP001152523"/>
    </source>
</evidence>
<sequence length="125" mass="14143">MGLERQMILLLCVLALGIATTLEEISLADERDAAGRLDREALVDHSDGGGLVELVFTHIVRARPPLEPPPYQEELCGKILFQYYFLFSSTYFYFSLSRFGTNVWIFGVLLIDRGFGSDCFRPKFA</sequence>
<gene>
    <name evidence="3" type="ORF">CEPIT_LOCUS26348</name>
</gene>
<comment type="caution">
    <text evidence="3">The sequence shown here is derived from an EMBL/GenBank/DDBJ whole genome shotgun (WGS) entry which is preliminary data.</text>
</comment>
<dbReference type="AlphaFoldDB" id="A0AAV0ELI7"/>
<protein>
    <submittedName>
        <fullName evidence="3">Uncharacterized protein</fullName>
    </submittedName>
</protein>
<feature type="chain" id="PRO_5043448948" evidence="2">
    <location>
        <begin position="20"/>
        <end position="125"/>
    </location>
</feature>
<keyword evidence="1" id="KW-1133">Transmembrane helix</keyword>
<proteinExistence type="predicted"/>
<feature type="non-terminal residue" evidence="3">
    <location>
        <position position="125"/>
    </location>
</feature>
<reference evidence="3" key="1">
    <citation type="submission" date="2022-07" db="EMBL/GenBank/DDBJ databases">
        <authorList>
            <person name="Macas J."/>
            <person name="Novak P."/>
            <person name="Neumann P."/>
        </authorList>
    </citation>
    <scope>NUCLEOTIDE SEQUENCE</scope>
</reference>
<feature type="signal peptide" evidence="2">
    <location>
        <begin position="1"/>
        <end position="19"/>
    </location>
</feature>
<keyword evidence="1" id="KW-0812">Transmembrane</keyword>
<feature type="transmembrane region" description="Helical" evidence="1">
    <location>
        <begin position="91"/>
        <end position="111"/>
    </location>
</feature>
<name>A0AAV0ELI7_9ASTE</name>
<keyword evidence="2" id="KW-0732">Signal</keyword>
<dbReference type="EMBL" id="CAMAPF010000935">
    <property type="protein sequence ID" value="CAH9124923.1"/>
    <property type="molecule type" value="Genomic_DNA"/>
</dbReference>
<accession>A0AAV0ELI7</accession>
<evidence type="ECO:0000256" key="2">
    <source>
        <dbReference type="SAM" id="SignalP"/>
    </source>
</evidence>
<organism evidence="3 4">
    <name type="scientific">Cuscuta epithymum</name>
    <dbReference type="NCBI Taxonomy" id="186058"/>
    <lineage>
        <taxon>Eukaryota</taxon>
        <taxon>Viridiplantae</taxon>
        <taxon>Streptophyta</taxon>
        <taxon>Embryophyta</taxon>
        <taxon>Tracheophyta</taxon>
        <taxon>Spermatophyta</taxon>
        <taxon>Magnoliopsida</taxon>
        <taxon>eudicotyledons</taxon>
        <taxon>Gunneridae</taxon>
        <taxon>Pentapetalae</taxon>
        <taxon>asterids</taxon>
        <taxon>lamiids</taxon>
        <taxon>Solanales</taxon>
        <taxon>Convolvulaceae</taxon>
        <taxon>Cuscuteae</taxon>
        <taxon>Cuscuta</taxon>
        <taxon>Cuscuta subgen. Cuscuta</taxon>
    </lineage>
</organism>
<keyword evidence="4" id="KW-1185">Reference proteome</keyword>
<dbReference type="Proteomes" id="UP001152523">
    <property type="component" value="Unassembled WGS sequence"/>
</dbReference>
<evidence type="ECO:0000313" key="3">
    <source>
        <dbReference type="EMBL" id="CAH9124923.1"/>
    </source>
</evidence>
<evidence type="ECO:0000256" key="1">
    <source>
        <dbReference type="SAM" id="Phobius"/>
    </source>
</evidence>
<keyword evidence="1" id="KW-0472">Membrane</keyword>